<dbReference type="Proteomes" id="UP000509120">
    <property type="component" value="Chromosome"/>
</dbReference>
<protein>
    <submittedName>
        <fullName evidence="2">Uncharacterized protein</fullName>
    </submittedName>
</protein>
<evidence type="ECO:0000313" key="2">
    <source>
        <dbReference type="EMBL" id="CAD0155875.1"/>
    </source>
</evidence>
<keyword evidence="1" id="KW-0812">Transmembrane</keyword>
<accession>A0AAU9HBJ8</accession>
<reference evidence="2 3" key="1">
    <citation type="submission" date="2020-06" db="EMBL/GenBank/DDBJ databases">
        <authorList>
            <person name="Chuat V."/>
        </authorList>
    </citation>
    <scope>NUCLEOTIDE SEQUENCE [LARGE SCALE GENOMIC DNA]</scope>
    <source>
        <strain evidence="2">STH_CIRM_1046</strain>
    </source>
</reference>
<keyword evidence="1" id="KW-0472">Membrane</keyword>
<dbReference type="EMBL" id="LR822030">
    <property type="protein sequence ID" value="CAD0155875.1"/>
    <property type="molecule type" value="Genomic_DNA"/>
</dbReference>
<proteinExistence type="predicted"/>
<keyword evidence="1" id="KW-1133">Transmembrane helix</keyword>
<name>A0AAU9HBJ8_STRTR</name>
<gene>
    <name evidence="2" type="ORF">STHERMO_1180</name>
</gene>
<evidence type="ECO:0000256" key="1">
    <source>
        <dbReference type="SAM" id="Phobius"/>
    </source>
</evidence>
<dbReference type="AlphaFoldDB" id="A0AAU9HBJ8"/>
<feature type="transmembrane region" description="Helical" evidence="1">
    <location>
        <begin position="21"/>
        <end position="46"/>
    </location>
</feature>
<sequence length="57" mass="7063">MRLCRHYEILHFRHILKQRDLFLIKQVSFGMIFYIKRVLLAIFPYLEGGDYFVERTK</sequence>
<evidence type="ECO:0000313" key="3">
    <source>
        <dbReference type="Proteomes" id="UP000509120"/>
    </source>
</evidence>
<organism evidence="2 3">
    <name type="scientific">Streptococcus thermophilus</name>
    <dbReference type="NCBI Taxonomy" id="1308"/>
    <lineage>
        <taxon>Bacteria</taxon>
        <taxon>Bacillati</taxon>
        <taxon>Bacillota</taxon>
        <taxon>Bacilli</taxon>
        <taxon>Lactobacillales</taxon>
        <taxon>Streptococcaceae</taxon>
        <taxon>Streptococcus</taxon>
    </lineage>
</organism>